<gene>
    <name evidence="2" type="ORF">EIB73_13200</name>
</gene>
<keyword evidence="3" id="KW-1185">Reference proteome</keyword>
<evidence type="ECO:0000313" key="2">
    <source>
        <dbReference type="EMBL" id="AZI34071.1"/>
    </source>
</evidence>
<dbReference type="InterPro" id="IPR009061">
    <property type="entry name" value="DNA-bd_dom_put_sf"/>
</dbReference>
<feature type="domain" description="Helix-turn-helix" evidence="1">
    <location>
        <begin position="42"/>
        <end position="91"/>
    </location>
</feature>
<dbReference type="EMBL" id="CP034159">
    <property type="protein sequence ID" value="AZI34071.1"/>
    <property type="molecule type" value="Genomic_DNA"/>
</dbReference>
<protein>
    <submittedName>
        <fullName evidence="2">DNA-binding protein</fullName>
    </submittedName>
</protein>
<dbReference type="Proteomes" id="UP000270185">
    <property type="component" value="Chromosome"/>
</dbReference>
<sequence length="94" mass="11060">MSTIQFIGTTPNALISEITNAIIPQLKLELSREFQPKEPTKYLTRLEVCELLQIDLSTLHRWRKDKVLTAYGIQNRVYFKRNEIEELITKNQLI</sequence>
<dbReference type="InterPro" id="IPR041657">
    <property type="entry name" value="HTH_17"/>
</dbReference>
<dbReference type="Pfam" id="PF12728">
    <property type="entry name" value="HTH_17"/>
    <property type="match status" value="1"/>
</dbReference>
<dbReference type="GO" id="GO:0003677">
    <property type="term" value="F:DNA binding"/>
    <property type="evidence" value="ECO:0007669"/>
    <property type="project" value="UniProtKB-KW"/>
</dbReference>
<proteinExistence type="predicted"/>
<dbReference type="OrthoDB" id="1097811at2"/>
<accession>A0A3G8XZC4</accession>
<reference evidence="3" key="1">
    <citation type="submission" date="2018-11" db="EMBL/GenBank/DDBJ databases">
        <title>Proposal to divide the Flavobacteriaceae and reorganize its genera based on Amino Acid Identity values calculated from whole genome sequences.</title>
        <authorList>
            <person name="Nicholson A.C."/>
            <person name="Gulvik C.A."/>
            <person name="Whitney A.M."/>
            <person name="Humrighouse B.W."/>
            <person name="Bell M."/>
            <person name="Holmes B."/>
            <person name="Steigerwalt A.G."/>
            <person name="Villarma A."/>
            <person name="Sheth M."/>
            <person name="Batra D."/>
            <person name="Pryor J."/>
            <person name="Bernardet J.-F."/>
            <person name="Hugo C."/>
            <person name="Kampfer P."/>
            <person name="Newman J.D."/>
            <person name="McQuiston J.R."/>
        </authorList>
    </citation>
    <scope>NUCLEOTIDE SEQUENCE [LARGE SCALE GENOMIC DNA]</scope>
    <source>
        <strain evidence="3">G0081</strain>
    </source>
</reference>
<dbReference type="RefSeq" id="WP_125025707.1">
    <property type="nucleotide sequence ID" value="NZ_CP034159.1"/>
</dbReference>
<dbReference type="SUPFAM" id="SSF46955">
    <property type="entry name" value="Putative DNA-binding domain"/>
    <property type="match status" value="1"/>
</dbReference>
<keyword evidence="2" id="KW-0238">DNA-binding</keyword>
<evidence type="ECO:0000313" key="3">
    <source>
        <dbReference type="Proteomes" id="UP000270185"/>
    </source>
</evidence>
<name>A0A3G8XZC4_9FLAO</name>
<organism evidence="2 3">
    <name type="scientific">Kaistella carnis</name>
    <dbReference type="NCBI Taxonomy" id="1241979"/>
    <lineage>
        <taxon>Bacteria</taxon>
        <taxon>Pseudomonadati</taxon>
        <taxon>Bacteroidota</taxon>
        <taxon>Flavobacteriia</taxon>
        <taxon>Flavobacteriales</taxon>
        <taxon>Weeksellaceae</taxon>
        <taxon>Chryseobacterium group</taxon>
        <taxon>Kaistella</taxon>
    </lineage>
</organism>
<dbReference type="KEGG" id="ccas:EIB73_13200"/>
<dbReference type="AlphaFoldDB" id="A0A3G8XZC4"/>
<evidence type="ECO:0000259" key="1">
    <source>
        <dbReference type="Pfam" id="PF12728"/>
    </source>
</evidence>